<dbReference type="PATRIC" id="fig|1280952.3.peg.917"/>
<evidence type="ECO:0000313" key="2">
    <source>
        <dbReference type="Proteomes" id="UP000024816"/>
    </source>
</evidence>
<comment type="caution">
    <text evidence="1">The sequence shown here is derived from an EMBL/GenBank/DDBJ whole genome shotgun (WGS) entry which is preliminary data.</text>
</comment>
<dbReference type="EMBL" id="ARYJ01000002">
    <property type="protein sequence ID" value="KCZ90486.1"/>
    <property type="molecule type" value="Genomic_DNA"/>
</dbReference>
<reference evidence="1 2" key="1">
    <citation type="journal article" date="2014" name="Antonie Van Leeuwenhoek">
        <title>Hyphomonas beringensis sp. nov. and Hyphomonas chukchiensis sp. nov., isolated from surface seawater of the Bering Sea and Chukchi Sea.</title>
        <authorList>
            <person name="Li C."/>
            <person name="Lai Q."/>
            <person name="Li G."/>
            <person name="Dong C."/>
            <person name="Wang J."/>
            <person name="Liao Y."/>
            <person name="Shao Z."/>
        </authorList>
    </citation>
    <scope>NUCLEOTIDE SEQUENCE [LARGE SCALE GENOMIC DNA]</scope>
    <source>
        <strain evidence="1 2">VP2</strain>
    </source>
</reference>
<organism evidence="1 2">
    <name type="scientific">Hyphomonas jannaschiana VP2</name>
    <dbReference type="NCBI Taxonomy" id="1280952"/>
    <lineage>
        <taxon>Bacteria</taxon>
        <taxon>Pseudomonadati</taxon>
        <taxon>Pseudomonadota</taxon>
        <taxon>Alphaproteobacteria</taxon>
        <taxon>Hyphomonadales</taxon>
        <taxon>Hyphomonadaceae</taxon>
        <taxon>Hyphomonas</taxon>
    </lineage>
</organism>
<dbReference type="Proteomes" id="UP000024816">
    <property type="component" value="Unassembled WGS sequence"/>
</dbReference>
<dbReference type="RefSeq" id="WP_035578719.1">
    <property type="nucleotide sequence ID" value="NZ_ARYJ01000002.1"/>
</dbReference>
<keyword evidence="2" id="KW-1185">Reference proteome</keyword>
<protein>
    <submittedName>
        <fullName evidence="1">Uncharacterized protein</fullName>
    </submittedName>
</protein>
<dbReference type="AlphaFoldDB" id="A0A059FIW4"/>
<gene>
    <name evidence="1" type="ORF">HJA_04626</name>
</gene>
<dbReference type="OrthoDB" id="7621799at2"/>
<proteinExistence type="predicted"/>
<name>A0A059FIW4_9PROT</name>
<sequence length="142" mass="15720">MSLFHPPAWFPPQLAFLWPIIWVQVLMLRAQIRAAYGRGVVYRWSVTDNLRVYLVSIEWMPGQKKARAILKPAAHASDRLAAACDGRMAVPDYIHLRPLSLGRGAGVRGGVAAASIARADMPWPLIPTPFSQGRRGLPLPET</sequence>
<accession>A0A059FIW4</accession>
<evidence type="ECO:0000313" key="1">
    <source>
        <dbReference type="EMBL" id="KCZ90486.1"/>
    </source>
</evidence>